<name>A0A0C2R536_9BACL</name>
<evidence type="ECO:0000313" key="1">
    <source>
        <dbReference type="EMBL" id="KIL45370.1"/>
    </source>
</evidence>
<comment type="caution">
    <text evidence="1">The sequence shown here is derived from an EMBL/GenBank/DDBJ whole genome shotgun (WGS) entry which is preliminary data.</text>
</comment>
<accession>A0A0C2R536</accession>
<dbReference type="EMBL" id="JXRP01000018">
    <property type="protein sequence ID" value="KIL45370.1"/>
    <property type="molecule type" value="Genomic_DNA"/>
</dbReference>
<dbReference type="PATRIC" id="fig|889306.3.peg.2927"/>
<proteinExistence type="predicted"/>
<gene>
    <name evidence="1" type="ORF">KP78_29140</name>
</gene>
<reference evidence="1 2" key="1">
    <citation type="submission" date="2015-01" db="EMBL/GenBank/DDBJ databases">
        <title>Genome sequencing of Jeotgalibacillus soli.</title>
        <authorList>
            <person name="Goh K.M."/>
            <person name="Chan K.-G."/>
            <person name="Yaakop A.S."/>
            <person name="Ee R."/>
            <person name="Gan H.M."/>
            <person name="Chan C.S."/>
        </authorList>
    </citation>
    <scope>NUCLEOTIDE SEQUENCE [LARGE SCALE GENOMIC DNA]</scope>
    <source>
        <strain evidence="1 2">P9</strain>
    </source>
</reference>
<dbReference type="AlphaFoldDB" id="A0A0C2R536"/>
<evidence type="ECO:0000313" key="2">
    <source>
        <dbReference type="Proteomes" id="UP000031938"/>
    </source>
</evidence>
<dbReference type="Proteomes" id="UP000031938">
    <property type="component" value="Unassembled WGS sequence"/>
</dbReference>
<sequence length="40" mass="4664">MAGEERRKLHLHEDPDHKWVHSSVCKNKFLIIYGKGLTSC</sequence>
<keyword evidence="2" id="KW-1185">Reference proteome</keyword>
<protein>
    <submittedName>
        <fullName evidence="1">Uncharacterized protein</fullName>
    </submittedName>
</protein>
<organism evidence="1 2">
    <name type="scientific">Jeotgalibacillus soli</name>
    <dbReference type="NCBI Taxonomy" id="889306"/>
    <lineage>
        <taxon>Bacteria</taxon>
        <taxon>Bacillati</taxon>
        <taxon>Bacillota</taxon>
        <taxon>Bacilli</taxon>
        <taxon>Bacillales</taxon>
        <taxon>Caryophanaceae</taxon>
        <taxon>Jeotgalibacillus</taxon>
    </lineage>
</organism>